<reference evidence="2 3" key="1">
    <citation type="journal article" date="2011" name="Cell">
        <title>The monarch butterfly genome yields insights into long-distance migration.</title>
        <authorList>
            <person name="Zhan S."/>
            <person name="Merlin C."/>
            <person name="Boore J.L."/>
            <person name="Reppert S.M."/>
        </authorList>
    </citation>
    <scope>NUCLEOTIDE SEQUENCE [LARGE SCALE GENOMIC DNA]</scope>
    <source>
        <strain evidence="2">F-2</strain>
    </source>
</reference>
<gene>
    <name evidence="2" type="ORF">KGM_202804A</name>
</gene>
<organism evidence="2 3">
    <name type="scientific">Danaus plexippus plexippus</name>
    <dbReference type="NCBI Taxonomy" id="278856"/>
    <lineage>
        <taxon>Eukaryota</taxon>
        <taxon>Metazoa</taxon>
        <taxon>Ecdysozoa</taxon>
        <taxon>Arthropoda</taxon>
        <taxon>Hexapoda</taxon>
        <taxon>Insecta</taxon>
        <taxon>Pterygota</taxon>
        <taxon>Neoptera</taxon>
        <taxon>Endopterygota</taxon>
        <taxon>Lepidoptera</taxon>
        <taxon>Glossata</taxon>
        <taxon>Ditrysia</taxon>
        <taxon>Papilionoidea</taxon>
        <taxon>Nymphalidae</taxon>
        <taxon>Danainae</taxon>
        <taxon>Danaini</taxon>
        <taxon>Danaina</taxon>
        <taxon>Danaus</taxon>
        <taxon>Danaus</taxon>
    </lineage>
</organism>
<protein>
    <submittedName>
        <fullName evidence="2">Uncharacterized protein</fullName>
    </submittedName>
</protein>
<evidence type="ECO:0000313" key="3">
    <source>
        <dbReference type="Proteomes" id="UP000007151"/>
    </source>
</evidence>
<proteinExistence type="predicted"/>
<dbReference type="EMBL" id="AGBW02007546">
    <property type="protein sequence ID" value="OWR55152.1"/>
    <property type="molecule type" value="Genomic_DNA"/>
</dbReference>
<dbReference type="InParanoid" id="A0A212FN28"/>
<dbReference type="AlphaFoldDB" id="A0A212FN28"/>
<feature type="compositionally biased region" description="Basic and acidic residues" evidence="1">
    <location>
        <begin position="1"/>
        <end position="11"/>
    </location>
</feature>
<sequence length="21" mass="2465">MNYETSREKQLTPRSAPATRK</sequence>
<feature type="region of interest" description="Disordered" evidence="1">
    <location>
        <begin position="1"/>
        <end position="21"/>
    </location>
</feature>
<comment type="caution">
    <text evidence="2">The sequence shown here is derived from an EMBL/GenBank/DDBJ whole genome shotgun (WGS) entry which is preliminary data.</text>
</comment>
<keyword evidence="3" id="KW-1185">Reference proteome</keyword>
<evidence type="ECO:0000256" key="1">
    <source>
        <dbReference type="SAM" id="MobiDB-lite"/>
    </source>
</evidence>
<name>A0A212FN28_DANPL</name>
<dbReference type="Proteomes" id="UP000007151">
    <property type="component" value="Unassembled WGS sequence"/>
</dbReference>
<accession>A0A212FN28</accession>
<evidence type="ECO:0000313" key="2">
    <source>
        <dbReference type="EMBL" id="OWR55152.1"/>
    </source>
</evidence>
<dbReference type="KEGG" id="dpl:KGM_202804A"/>
<feature type="non-terminal residue" evidence="2">
    <location>
        <position position="21"/>
    </location>
</feature>